<dbReference type="Pfam" id="PF01965">
    <property type="entry name" value="DJ-1_PfpI"/>
    <property type="match status" value="1"/>
</dbReference>
<dbReference type="InterPro" id="IPR029062">
    <property type="entry name" value="Class_I_gatase-like"/>
</dbReference>
<accession>A0A660L0H4</accession>
<dbReference type="GO" id="GO:0006508">
    <property type="term" value="P:proteolysis"/>
    <property type="evidence" value="ECO:0007669"/>
    <property type="project" value="UniProtKB-KW"/>
</dbReference>
<comment type="similarity">
    <text evidence="1">Belongs to the peptidase C56 family.</text>
</comment>
<dbReference type="RefSeq" id="WP_211340121.1">
    <property type="nucleotide sequence ID" value="NZ_RBIL01000002.1"/>
</dbReference>
<evidence type="ECO:0000313" key="3">
    <source>
        <dbReference type="EMBL" id="RKQ86724.1"/>
    </source>
</evidence>
<keyword evidence="3" id="KW-0645">Protease</keyword>
<proteinExistence type="inferred from homology"/>
<dbReference type="PANTHER" id="PTHR42733:SF2">
    <property type="entry name" value="DJ-1_THIJ_PFPI FAMILY PROTEIN"/>
    <property type="match status" value="1"/>
</dbReference>
<dbReference type="NCBIfam" id="TIGR01382">
    <property type="entry name" value="PfpI"/>
    <property type="match status" value="1"/>
</dbReference>
<reference evidence="3 4" key="1">
    <citation type="submission" date="2018-10" db="EMBL/GenBank/DDBJ databases">
        <title>Genomic Encyclopedia of Archaeal and Bacterial Type Strains, Phase II (KMG-II): from individual species to whole genera.</title>
        <authorList>
            <person name="Goeker M."/>
        </authorList>
    </citation>
    <scope>NUCLEOTIDE SEQUENCE [LARGE SCALE GENOMIC DNA]</scope>
    <source>
        <strain evidence="3 4">DSM 14954</strain>
    </source>
</reference>
<evidence type="ECO:0000259" key="2">
    <source>
        <dbReference type="Pfam" id="PF01965"/>
    </source>
</evidence>
<dbReference type="Proteomes" id="UP000278962">
    <property type="component" value="Unassembled WGS sequence"/>
</dbReference>
<protein>
    <submittedName>
        <fullName evidence="3">Protease I</fullName>
    </submittedName>
</protein>
<sequence length="189" mass="20902">MSQQKVLVLVGDAAEELDAMYPIYRIREAGYDAVVAALTTREVQLVIHDFDPNSDAYTEKDGRKLPVDIAFKDVDPTEYVGLVIPGGRAPEYIRLDDDVRRITEYFFEKDLPVGTICHGPQVPAVYGLLKGRKTAAFPPLHGDMRNAGAEIVDAPDVVDGNMVSCRGWPDMPEWSRAFMNVLEHAAVPA</sequence>
<keyword evidence="3" id="KW-0378">Hydrolase</keyword>
<feature type="domain" description="DJ-1/PfpI" evidence="2">
    <location>
        <begin position="5"/>
        <end position="179"/>
    </location>
</feature>
<gene>
    <name evidence="3" type="ORF">C8N24_4739</name>
</gene>
<dbReference type="InterPro" id="IPR006286">
    <property type="entry name" value="C56_PfpI-like"/>
</dbReference>
<dbReference type="GO" id="GO:0008233">
    <property type="term" value="F:peptidase activity"/>
    <property type="evidence" value="ECO:0007669"/>
    <property type="project" value="UniProtKB-KW"/>
</dbReference>
<keyword evidence="4" id="KW-1185">Reference proteome</keyword>
<dbReference type="PANTHER" id="PTHR42733">
    <property type="entry name" value="DJ-1 PROTEIN"/>
    <property type="match status" value="1"/>
</dbReference>
<organism evidence="3 4">
    <name type="scientific">Solirubrobacter pauli</name>
    <dbReference type="NCBI Taxonomy" id="166793"/>
    <lineage>
        <taxon>Bacteria</taxon>
        <taxon>Bacillati</taxon>
        <taxon>Actinomycetota</taxon>
        <taxon>Thermoleophilia</taxon>
        <taxon>Solirubrobacterales</taxon>
        <taxon>Solirubrobacteraceae</taxon>
        <taxon>Solirubrobacter</taxon>
    </lineage>
</organism>
<dbReference type="PROSITE" id="PS51276">
    <property type="entry name" value="PEPTIDASE_C56_PFPI"/>
    <property type="match status" value="1"/>
</dbReference>
<name>A0A660L0H4_9ACTN</name>
<dbReference type="Gene3D" id="3.40.50.880">
    <property type="match status" value="1"/>
</dbReference>
<dbReference type="SUPFAM" id="SSF52317">
    <property type="entry name" value="Class I glutamine amidotransferase-like"/>
    <property type="match status" value="1"/>
</dbReference>
<evidence type="ECO:0000256" key="1">
    <source>
        <dbReference type="ARBA" id="ARBA00008542"/>
    </source>
</evidence>
<evidence type="ECO:0000313" key="4">
    <source>
        <dbReference type="Proteomes" id="UP000278962"/>
    </source>
</evidence>
<dbReference type="InterPro" id="IPR002818">
    <property type="entry name" value="DJ-1/PfpI"/>
</dbReference>
<dbReference type="AlphaFoldDB" id="A0A660L0H4"/>
<comment type="caution">
    <text evidence="3">The sequence shown here is derived from an EMBL/GenBank/DDBJ whole genome shotgun (WGS) entry which is preliminary data.</text>
</comment>
<dbReference type="EMBL" id="RBIL01000002">
    <property type="protein sequence ID" value="RKQ86724.1"/>
    <property type="molecule type" value="Genomic_DNA"/>
</dbReference>